<comment type="caution">
    <text evidence="2">The sequence shown here is derived from an EMBL/GenBank/DDBJ whole genome shotgun (WGS) entry which is preliminary data.</text>
</comment>
<gene>
    <name evidence="2" type="ORF">PIB30_111595</name>
</gene>
<evidence type="ECO:0000256" key="1">
    <source>
        <dbReference type="SAM" id="MobiDB-lite"/>
    </source>
</evidence>
<reference evidence="2 3" key="1">
    <citation type="journal article" date="2023" name="Plants (Basel)">
        <title>Bridging the Gap: Combining Genomics and Transcriptomics Approaches to Understand Stylosanthes scabra, an Orphan Legume from the Brazilian Caatinga.</title>
        <authorList>
            <person name="Ferreira-Neto J.R.C."/>
            <person name="da Silva M.D."/>
            <person name="Binneck E."/>
            <person name="de Melo N.F."/>
            <person name="da Silva R.H."/>
            <person name="de Melo A.L.T.M."/>
            <person name="Pandolfi V."/>
            <person name="Bustamante F.O."/>
            <person name="Brasileiro-Vidal A.C."/>
            <person name="Benko-Iseppon A.M."/>
        </authorList>
    </citation>
    <scope>NUCLEOTIDE SEQUENCE [LARGE SCALE GENOMIC DNA]</scope>
    <source>
        <tissue evidence="2">Leaves</tissue>
    </source>
</reference>
<organism evidence="2 3">
    <name type="scientific">Stylosanthes scabra</name>
    <dbReference type="NCBI Taxonomy" id="79078"/>
    <lineage>
        <taxon>Eukaryota</taxon>
        <taxon>Viridiplantae</taxon>
        <taxon>Streptophyta</taxon>
        <taxon>Embryophyta</taxon>
        <taxon>Tracheophyta</taxon>
        <taxon>Spermatophyta</taxon>
        <taxon>Magnoliopsida</taxon>
        <taxon>eudicotyledons</taxon>
        <taxon>Gunneridae</taxon>
        <taxon>Pentapetalae</taxon>
        <taxon>rosids</taxon>
        <taxon>fabids</taxon>
        <taxon>Fabales</taxon>
        <taxon>Fabaceae</taxon>
        <taxon>Papilionoideae</taxon>
        <taxon>50 kb inversion clade</taxon>
        <taxon>dalbergioids sensu lato</taxon>
        <taxon>Dalbergieae</taxon>
        <taxon>Pterocarpus clade</taxon>
        <taxon>Stylosanthes</taxon>
    </lineage>
</organism>
<dbReference type="EMBL" id="JASCZI010037420">
    <property type="protein sequence ID" value="MED6129800.1"/>
    <property type="molecule type" value="Genomic_DNA"/>
</dbReference>
<feature type="non-terminal residue" evidence="2">
    <location>
        <position position="1"/>
    </location>
</feature>
<feature type="compositionally biased region" description="Basic residues" evidence="1">
    <location>
        <begin position="30"/>
        <end position="41"/>
    </location>
</feature>
<feature type="region of interest" description="Disordered" evidence="1">
    <location>
        <begin position="1"/>
        <end position="52"/>
    </location>
</feature>
<accession>A0ABU6S1A5</accession>
<proteinExistence type="predicted"/>
<dbReference type="Proteomes" id="UP001341840">
    <property type="component" value="Unassembled WGS sequence"/>
</dbReference>
<sequence length="97" mass="10981">EITHRRGGPASSHKTTHMRDSDITKPPSSMHRRRRPTHMRGRNPGSKQPRMTHAEVVHAKLPTSQEPRIGVEVHAYAWEDKIIMQAPGTSSICVEKE</sequence>
<evidence type="ECO:0000313" key="2">
    <source>
        <dbReference type="EMBL" id="MED6129800.1"/>
    </source>
</evidence>
<evidence type="ECO:0000313" key="3">
    <source>
        <dbReference type="Proteomes" id="UP001341840"/>
    </source>
</evidence>
<name>A0ABU6S1A5_9FABA</name>
<keyword evidence="3" id="KW-1185">Reference proteome</keyword>
<protein>
    <submittedName>
        <fullName evidence="2">Uncharacterized protein</fullName>
    </submittedName>
</protein>